<keyword evidence="6" id="KW-1185">Reference proteome</keyword>
<protein>
    <submittedName>
        <fullName evidence="5">GntR family transcriptional regulator</fullName>
    </submittedName>
</protein>
<dbReference type="SUPFAM" id="SSF46785">
    <property type="entry name" value="Winged helix' DNA-binding domain"/>
    <property type="match status" value="1"/>
</dbReference>
<dbReference type="PANTHER" id="PTHR43537">
    <property type="entry name" value="TRANSCRIPTIONAL REGULATOR, GNTR FAMILY"/>
    <property type="match status" value="1"/>
</dbReference>
<dbReference type="EMBL" id="JBFBVU010000009">
    <property type="protein sequence ID" value="MEV8466905.1"/>
    <property type="molecule type" value="Genomic_DNA"/>
</dbReference>
<organism evidence="5 6">
    <name type="scientific">Meridianimarinicoccus marinus</name>
    <dbReference type="NCBI Taxonomy" id="3231483"/>
    <lineage>
        <taxon>Bacteria</taxon>
        <taxon>Pseudomonadati</taxon>
        <taxon>Pseudomonadota</taxon>
        <taxon>Alphaproteobacteria</taxon>
        <taxon>Rhodobacterales</taxon>
        <taxon>Paracoccaceae</taxon>
        <taxon>Meridianimarinicoccus</taxon>
    </lineage>
</organism>
<dbReference type="InterPro" id="IPR000524">
    <property type="entry name" value="Tscrpt_reg_HTH_GntR"/>
</dbReference>
<gene>
    <name evidence="5" type="ORF">AB0T83_08960</name>
</gene>
<dbReference type="PANTHER" id="PTHR43537:SF5">
    <property type="entry name" value="UXU OPERON TRANSCRIPTIONAL REGULATOR"/>
    <property type="match status" value="1"/>
</dbReference>
<dbReference type="Proteomes" id="UP001553161">
    <property type="component" value="Unassembled WGS sequence"/>
</dbReference>
<dbReference type="RefSeq" id="WP_366192696.1">
    <property type="nucleotide sequence ID" value="NZ_JBFBVU010000009.1"/>
</dbReference>
<dbReference type="InterPro" id="IPR036390">
    <property type="entry name" value="WH_DNA-bd_sf"/>
</dbReference>
<feature type="domain" description="HTH gntR-type" evidence="4">
    <location>
        <begin position="20"/>
        <end position="87"/>
    </location>
</feature>
<reference evidence="5 6" key="1">
    <citation type="submission" date="2024-07" db="EMBL/GenBank/DDBJ databases">
        <authorList>
            <person name="Kang M."/>
        </authorList>
    </citation>
    <scope>NUCLEOTIDE SEQUENCE [LARGE SCALE GENOMIC DNA]</scope>
    <source>
        <strain evidence="5 6">DFM31</strain>
    </source>
</reference>
<dbReference type="SUPFAM" id="SSF48008">
    <property type="entry name" value="GntR ligand-binding domain-like"/>
    <property type="match status" value="1"/>
</dbReference>
<dbReference type="Pfam" id="PF00392">
    <property type="entry name" value="GntR"/>
    <property type="match status" value="1"/>
</dbReference>
<dbReference type="Pfam" id="PF07729">
    <property type="entry name" value="FCD"/>
    <property type="match status" value="1"/>
</dbReference>
<name>A0ABV3L755_9RHOB</name>
<comment type="caution">
    <text evidence="5">The sequence shown here is derived from an EMBL/GenBank/DDBJ whole genome shotgun (WGS) entry which is preliminary data.</text>
</comment>
<keyword evidence="1" id="KW-0805">Transcription regulation</keyword>
<keyword evidence="2" id="KW-0238">DNA-binding</keyword>
<dbReference type="InterPro" id="IPR008920">
    <property type="entry name" value="TF_FadR/GntR_C"/>
</dbReference>
<dbReference type="CDD" id="cd07377">
    <property type="entry name" value="WHTH_GntR"/>
    <property type="match status" value="1"/>
</dbReference>
<dbReference type="Gene3D" id="1.10.10.10">
    <property type="entry name" value="Winged helix-like DNA-binding domain superfamily/Winged helix DNA-binding domain"/>
    <property type="match status" value="1"/>
</dbReference>
<keyword evidence="3" id="KW-0804">Transcription</keyword>
<dbReference type="InterPro" id="IPR011711">
    <property type="entry name" value="GntR_C"/>
</dbReference>
<evidence type="ECO:0000256" key="1">
    <source>
        <dbReference type="ARBA" id="ARBA00023015"/>
    </source>
</evidence>
<dbReference type="PROSITE" id="PS50949">
    <property type="entry name" value="HTH_GNTR"/>
    <property type="match status" value="1"/>
</dbReference>
<proteinExistence type="predicted"/>
<evidence type="ECO:0000313" key="6">
    <source>
        <dbReference type="Proteomes" id="UP001553161"/>
    </source>
</evidence>
<evidence type="ECO:0000256" key="3">
    <source>
        <dbReference type="ARBA" id="ARBA00023163"/>
    </source>
</evidence>
<evidence type="ECO:0000259" key="4">
    <source>
        <dbReference type="PROSITE" id="PS50949"/>
    </source>
</evidence>
<accession>A0ABV3L755</accession>
<dbReference type="InterPro" id="IPR036388">
    <property type="entry name" value="WH-like_DNA-bd_sf"/>
</dbReference>
<evidence type="ECO:0000256" key="2">
    <source>
        <dbReference type="ARBA" id="ARBA00023125"/>
    </source>
</evidence>
<dbReference type="Gene3D" id="1.20.120.530">
    <property type="entry name" value="GntR ligand-binding domain-like"/>
    <property type="match status" value="1"/>
</dbReference>
<dbReference type="SMART" id="SM00895">
    <property type="entry name" value="FCD"/>
    <property type="match status" value="1"/>
</dbReference>
<evidence type="ECO:0000313" key="5">
    <source>
        <dbReference type="EMBL" id="MEV8466905.1"/>
    </source>
</evidence>
<sequence>MDISTEFNVEKLGDLSNFEGSLAARVYQSLKQAILSLDAPPGVALRKPELCARFDVSRSPVAEAIARLSAEGLVEITPQSGSRVCYLSLADFHEAAFMRKALEQAAVERVAETRSEADLGALARSMHRQKLLAADGAREEFFHTDEAFHELIHAATGFARLSAQTEIVGLHMTRARRLLLPGQRRVEDTITEHQAIFDAIKAQDGEAARKAMAVHLDEVTRLIDALSESHPGLFKP</sequence>
<dbReference type="SMART" id="SM00345">
    <property type="entry name" value="HTH_GNTR"/>
    <property type="match status" value="1"/>
</dbReference>